<proteinExistence type="inferred from homology"/>
<evidence type="ECO:0000256" key="2">
    <source>
        <dbReference type="ARBA" id="ARBA00005988"/>
    </source>
</evidence>
<dbReference type="InterPro" id="IPR057246">
    <property type="entry name" value="CARBOXYPEPT_ZN_1"/>
</dbReference>
<dbReference type="GO" id="GO:0005615">
    <property type="term" value="C:extracellular space"/>
    <property type="evidence" value="ECO:0007669"/>
    <property type="project" value="TreeGrafter"/>
</dbReference>
<evidence type="ECO:0000256" key="8">
    <source>
        <dbReference type="PROSITE-ProRule" id="PRU01379"/>
    </source>
</evidence>
<dbReference type="AlphaFoldDB" id="A0A2U8GRS2"/>
<dbReference type="KEGG" id="acom:CEW83_12250"/>
<comment type="cofactor">
    <cofactor evidence="1">
        <name>Zn(2+)</name>
        <dbReference type="ChEBI" id="CHEBI:29105"/>
    </cofactor>
</comment>
<reference evidence="10 11" key="1">
    <citation type="submission" date="2017-06" db="EMBL/GenBank/DDBJ databases">
        <title>Azoarcus.</title>
        <authorList>
            <person name="Woo J.-H."/>
            <person name="Kim H.-S."/>
        </authorList>
    </citation>
    <scope>NUCLEOTIDE SEQUENCE [LARGE SCALE GENOMIC DNA]</scope>
    <source>
        <strain evidence="10 11">TSPY31</strain>
    </source>
</reference>
<dbReference type="PROSITE" id="PS00132">
    <property type="entry name" value="CARBOXYPEPT_ZN_1"/>
    <property type="match status" value="1"/>
</dbReference>
<evidence type="ECO:0000256" key="7">
    <source>
        <dbReference type="ARBA" id="ARBA00023049"/>
    </source>
</evidence>
<dbReference type="Pfam" id="PF00246">
    <property type="entry name" value="Peptidase_M14"/>
    <property type="match status" value="1"/>
</dbReference>
<dbReference type="EMBL" id="CP022187">
    <property type="protein sequence ID" value="AWI75893.1"/>
    <property type="molecule type" value="Genomic_DNA"/>
</dbReference>
<dbReference type="SUPFAM" id="SSF53187">
    <property type="entry name" value="Zn-dependent exopeptidases"/>
    <property type="match status" value="1"/>
</dbReference>
<evidence type="ECO:0000256" key="1">
    <source>
        <dbReference type="ARBA" id="ARBA00001947"/>
    </source>
</evidence>
<keyword evidence="5" id="KW-0378">Hydrolase</keyword>
<evidence type="ECO:0000313" key="10">
    <source>
        <dbReference type="EMBL" id="AWI75893.1"/>
    </source>
</evidence>
<dbReference type="GO" id="GO:0006508">
    <property type="term" value="P:proteolysis"/>
    <property type="evidence" value="ECO:0007669"/>
    <property type="project" value="UniProtKB-KW"/>
</dbReference>
<dbReference type="GO" id="GO:0008270">
    <property type="term" value="F:zinc ion binding"/>
    <property type="evidence" value="ECO:0007669"/>
    <property type="project" value="InterPro"/>
</dbReference>
<protein>
    <submittedName>
        <fullName evidence="10">Zinc carboxypeptidase</fullName>
    </submittedName>
</protein>
<keyword evidence="6" id="KW-0862">Zinc</keyword>
<name>A0A2U8GRS2_9RHOO</name>
<keyword evidence="4" id="KW-0479">Metal-binding</keyword>
<dbReference type="PROSITE" id="PS52035">
    <property type="entry name" value="PEPTIDASE_M14"/>
    <property type="match status" value="1"/>
</dbReference>
<feature type="domain" description="Peptidase M14" evidence="9">
    <location>
        <begin position="36"/>
        <end position="377"/>
    </location>
</feature>
<evidence type="ECO:0000256" key="4">
    <source>
        <dbReference type="ARBA" id="ARBA00022723"/>
    </source>
</evidence>
<accession>A0A2U8GRS2</accession>
<comment type="similarity">
    <text evidence="2 8">Belongs to the peptidase M14 family.</text>
</comment>
<keyword evidence="11" id="KW-1185">Reference proteome</keyword>
<sequence length="377" mass="42156">MRTHGCPRCVSATSGAKAGAAQVCSVTRSFQWLNVTYAELPELSALEHVIKTGAGQLETRVVHQVDSGSGAPLPVYAIALGNPAPDVPAIGIFGGVHGLERIGTTVAIAYLQYLVTRLQWDVTLHQQLETVRFVFMPLINPGGMRLGTRANPNGVDLMRNAPLDSSERVPMLVGGQRISARLPWYRGASNAGMEAESRALCDLVATDLLTRKFSLAVDCHSGFGISDRIWFPYAHTRTPFSHLAEIHALKDVFYRTHLHHPYIFEPQSSQYLTHGDLWDFLHLRALETPERIFLPLTLEMGSWRWIKKNPRQLLSRHGMFNPLIAHRQQRVLRRHLSLLDFLSRASCSHLRWLPQGEARADHHARAMAHWYPSAPGA</sequence>
<dbReference type="InterPro" id="IPR000834">
    <property type="entry name" value="Peptidase_M14"/>
</dbReference>
<dbReference type="GO" id="GO:0004181">
    <property type="term" value="F:metallocarboxypeptidase activity"/>
    <property type="evidence" value="ECO:0007669"/>
    <property type="project" value="InterPro"/>
</dbReference>
<dbReference type="PANTHER" id="PTHR11705">
    <property type="entry name" value="PROTEASE FAMILY M14 CARBOXYPEPTIDASE A,B"/>
    <property type="match status" value="1"/>
</dbReference>
<evidence type="ECO:0000313" key="11">
    <source>
        <dbReference type="Proteomes" id="UP000244930"/>
    </source>
</evidence>
<comment type="caution">
    <text evidence="8">Lacks conserved residue(s) required for the propagation of feature annotation.</text>
</comment>
<keyword evidence="10" id="KW-0121">Carboxypeptidase</keyword>
<evidence type="ECO:0000256" key="6">
    <source>
        <dbReference type="ARBA" id="ARBA00022833"/>
    </source>
</evidence>
<evidence type="ECO:0000256" key="3">
    <source>
        <dbReference type="ARBA" id="ARBA00022670"/>
    </source>
</evidence>
<gene>
    <name evidence="10" type="ORF">CEW83_12250</name>
</gene>
<keyword evidence="7" id="KW-0482">Metalloprotease</keyword>
<organism evidence="10 11">
    <name type="scientific">Parazoarcus communis</name>
    <dbReference type="NCBI Taxonomy" id="41977"/>
    <lineage>
        <taxon>Bacteria</taxon>
        <taxon>Pseudomonadati</taxon>
        <taxon>Pseudomonadota</taxon>
        <taxon>Betaproteobacteria</taxon>
        <taxon>Rhodocyclales</taxon>
        <taxon>Zoogloeaceae</taxon>
        <taxon>Parazoarcus</taxon>
    </lineage>
</organism>
<evidence type="ECO:0000256" key="5">
    <source>
        <dbReference type="ARBA" id="ARBA00022801"/>
    </source>
</evidence>
<dbReference type="PANTHER" id="PTHR11705:SF143">
    <property type="entry name" value="SLL0236 PROTEIN"/>
    <property type="match status" value="1"/>
</dbReference>
<dbReference type="Gene3D" id="3.40.630.10">
    <property type="entry name" value="Zn peptidases"/>
    <property type="match status" value="1"/>
</dbReference>
<evidence type="ECO:0000259" key="9">
    <source>
        <dbReference type="PROSITE" id="PS52035"/>
    </source>
</evidence>
<dbReference type="Proteomes" id="UP000244930">
    <property type="component" value="Chromosome"/>
</dbReference>
<keyword evidence="3" id="KW-0645">Protease</keyword>